<reference evidence="2" key="1">
    <citation type="submission" date="2021-08" db="EMBL/GenBank/DDBJ databases">
        <title>Genome of a novel bacterium of the phylum Verrucomicrobia, Oleiharenicola sp. KSB-15.</title>
        <authorList>
            <person name="Chung J.-H."/>
            <person name="Ahn J.-H."/>
            <person name="Yoon Y."/>
            <person name="Kim D.-Y."/>
            <person name="An S.-H."/>
            <person name="Park I."/>
            <person name="Yeon J."/>
        </authorList>
    </citation>
    <scope>NUCLEOTIDE SEQUENCE</scope>
    <source>
        <strain evidence="2">KSB-15</strain>
    </source>
</reference>
<dbReference type="KEGG" id="ole:K0B96_10590"/>
<name>A0A8F9XG29_9BACT</name>
<dbReference type="RefSeq" id="WP_220160874.1">
    <property type="nucleotide sequence ID" value="NZ_CP080507.1"/>
</dbReference>
<keyword evidence="3" id="KW-1185">Reference proteome</keyword>
<evidence type="ECO:0000313" key="3">
    <source>
        <dbReference type="Proteomes" id="UP000825051"/>
    </source>
</evidence>
<sequence>MPSFFRASLASLVLGVSTAVASTAIAAGPLSNRHNVDFFRDVPSRNLHGLATRSDGRLVAGPVLTDLAGPLPAELLWNLEPATDGKWLAGSGPDGRILELTVTTHSAANASSGPSFTSRTWAKLDDSQVFAVHRFADGTVLAGTSPKGSLSLLTATGTVVARVLLPADSVFDFLPSPDGREVLVATGNPGRIYAVDLARFAKAGLATEKLTDDAALAAHGLRLWSEIRDRNVRRLIRVGDHVVAGSAPRGNIYQFPATGGAPLLLQENRDAEVTDLLPDDHGGVYASIVFSGGPTAIRLNPVLKNPKANDDDSSDDLPSLLEKFTGRSSLVWFPADGFPETLSSRNNTGFYRLARHDNVLLVAGGEQGELLGYDLTRRTSLTFAGSASAQLNALAALPGAPGRFLVLRNNTPGLALLDFTSAAPRSAETRRLDLGSPARLGALRFNRVRSVDESQLALEARASNGTDEAEGWTPWTPLAFADGGWRPATPLRGRYVKLRLRVPPAASAVELDKADLYSLPQNRRPQLADFRILTPNLALIPQPDSAPSASITLGQVLNASGNSDKDRHHDSLLASQLVPAPGNQLITWNVTDPDNDEVTCTVSIRHDGDSAWIDLARNTSDSYVQFDTTHLPEGLYFTRLVATEQAPRPAADRLQTTFETDDLLIDRTPPEISAATVTRDGDTTKVTVRGRDALSLLEALEVNFNNGAKDTVEQPADGILDGREETFVLEIPSARLAGATSVEVILYDAAGNSSARRLPLAP</sequence>
<dbReference type="SUPFAM" id="SSF82171">
    <property type="entry name" value="DPP6 N-terminal domain-like"/>
    <property type="match status" value="1"/>
</dbReference>
<dbReference type="EMBL" id="CP080507">
    <property type="protein sequence ID" value="QYM77770.1"/>
    <property type="molecule type" value="Genomic_DNA"/>
</dbReference>
<protein>
    <submittedName>
        <fullName evidence="2">Uncharacterized protein</fullName>
    </submittedName>
</protein>
<evidence type="ECO:0000256" key="1">
    <source>
        <dbReference type="SAM" id="SignalP"/>
    </source>
</evidence>
<feature type="signal peptide" evidence="1">
    <location>
        <begin position="1"/>
        <end position="26"/>
    </location>
</feature>
<feature type="chain" id="PRO_5034182860" evidence="1">
    <location>
        <begin position="27"/>
        <end position="762"/>
    </location>
</feature>
<accession>A0A8F9XG29</accession>
<dbReference type="Proteomes" id="UP000825051">
    <property type="component" value="Chromosome"/>
</dbReference>
<evidence type="ECO:0000313" key="2">
    <source>
        <dbReference type="EMBL" id="QYM77770.1"/>
    </source>
</evidence>
<proteinExistence type="predicted"/>
<organism evidence="2 3">
    <name type="scientific">Horticoccus luteus</name>
    <dbReference type="NCBI Taxonomy" id="2862869"/>
    <lineage>
        <taxon>Bacteria</taxon>
        <taxon>Pseudomonadati</taxon>
        <taxon>Verrucomicrobiota</taxon>
        <taxon>Opitutia</taxon>
        <taxon>Opitutales</taxon>
        <taxon>Opitutaceae</taxon>
        <taxon>Horticoccus</taxon>
    </lineage>
</organism>
<gene>
    <name evidence="2" type="ORF">K0B96_10590</name>
</gene>
<dbReference type="AlphaFoldDB" id="A0A8F9XG29"/>
<keyword evidence="1" id="KW-0732">Signal</keyword>